<organism evidence="2 3">
    <name type="scientific">Frankia nepalensis</name>
    <dbReference type="NCBI Taxonomy" id="1836974"/>
    <lineage>
        <taxon>Bacteria</taxon>
        <taxon>Bacillati</taxon>
        <taxon>Actinomycetota</taxon>
        <taxon>Actinomycetes</taxon>
        <taxon>Frankiales</taxon>
        <taxon>Frankiaceae</taxon>
        <taxon>Frankia</taxon>
    </lineage>
</organism>
<feature type="transmembrane region" description="Helical" evidence="1">
    <location>
        <begin position="15"/>
        <end position="37"/>
    </location>
</feature>
<feature type="transmembrane region" description="Helical" evidence="1">
    <location>
        <begin position="49"/>
        <end position="72"/>
    </location>
</feature>
<dbReference type="Gene3D" id="2.160.20.80">
    <property type="entry name" value="E3 ubiquitin-protein ligase SopA"/>
    <property type="match status" value="1"/>
</dbReference>
<evidence type="ECO:0000256" key="1">
    <source>
        <dbReference type="SAM" id="Phobius"/>
    </source>
</evidence>
<dbReference type="InterPro" id="IPR051082">
    <property type="entry name" value="Pentapeptide-BTB/POZ_domain"/>
</dbReference>
<dbReference type="AlphaFoldDB" id="A0A937RAJ8"/>
<comment type="caution">
    <text evidence="2">The sequence shown here is derived from an EMBL/GenBank/DDBJ whole genome shotgun (WGS) entry which is preliminary data.</text>
</comment>
<dbReference type="Proteomes" id="UP000604475">
    <property type="component" value="Unassembled WGS sequence"/>
</dbReference>
<dbReference type="EMBL" id="JAEACQ010000123">
    <property type="protein sequence ID" value="MBL7626172.1"/>
    <property type="molecule type" value="Genomic_DNA"/>
</dbReference>
<dbReference type="InterPro" id="IPR001646">
    <property type="entry name" value="5peptide_repeat"/>
</dbReference>
<evidence type="ECO:0000313" key="3">
    <source>
        <dbReference type="Proteomes" id="UP000604475"/>
    </source>
</evidence>
<protein>
    <submittedName>
        <fullName evidence="2">Pentapeptide repeat-containing protein</fullName>
    </submittedName>
</protein>
<keyword evidence="1" id="KW-0812">Transmembrane</keyword>
<keyword evidence="1" id="KW-0472">Membrane</keyword>
<reference evidence="2" key="1">
    <citation type="submission" date="2020-12" db="EMBL/GenBank/DDBJ databases">
        <title>Genomic characterization of non-nitrogen-fixing Frankia strains.</title>
        <authorList>
            <person name="Carlos-Shanley C."/>
            <person name="Guerra T."/>
            <person name="Hahn D."/>
        </authorList>
    </citation>
    <scope>NUCLEOTIDE SEQUENCE</scope>
    <source>
        <strain evidence="2">CN6</strain>
    </source>
</reference>
<name>A0A937RAJ8_9ACTN</name>
<evidence type="ECO:0000313" key="2">
    <source>
        <dbReference type="EMBL" id="MBL7626172.1"/>
    </source>
</evidence>
<dbReference type="PANTHER" id="PTHR14136:SF17">
    <property type="entry name" value="BTB_POZ DOMAIN-CONTAINING PROTEIN KCTD9"/>
    <property type="match status" value="1"/>
</dbReference>
<gene>
    <name evidence="2" type="ORF">I7412_03075</name>
</gene>
<keyword evidence="1" id="KW-1133">Transmembrane helix</keyword>
<dbReference type="RefSeq" id="WP_202998657.1">
    <property type="nucleotide sequence ID" value="NZ_JADWYU010000102.1"/>
</dbReference>
<dbReference type="SUPFAM" id="SSF141571">
    <property type="entry name" value="Pentapeptide repeat-like"/>
    <property type="match status" value="1"/>
</dbReference>
<dbReference type="Pfam" id="PF00805">
    <property type="entry name" value="Pentapeptide"/>
    <property type="match status" value="2"/>
</dbReference>
<proteinExistence type="predicted"/>
<sequence length="333" mass="35410">MVDRWGAVRRSGRRWLLAVAGLAMLGAVAAVVAIWHLPDRMYTDQAAQASLQGGLLTAAAALTAVAGGLIALDETRRANANTHVREFYVEAAKLLNDPDNLGVRLAGIYALERVAIDSPADQRTVVEVLSAFVRENASQPAPDPAGVAARRRYGTDVKAALTVLGRLPARSLVPRAALNLLGGLPDPTVIPRADLGSVDLPNLFLRRANLTGASLEWANLAGAVLDWTNLSESMLYGVNLRGASLEGTNLTRVRLDEADLTGASLKWANLTNAMLNGANLTDVTLTDAILTGATLDGADLGRVRGLRQQQVDVAKGDPRTRLPEGINRPAWWV</sequence>
<dbReference type="PANTHER" id="PTHR14136">
    <property type="entry name" value="BTB_POZ DOMAIN-CONTAINING PROTEIN KCTD9"/>
    <property type="match status" value="1"/>
</dbReference>
<accession>A0A937RAJ8</accession>
<keyword evidence="3" id="KW-1185">Reference proteome</keyword>